<proteinExistence type="evidence at transcript level"/>
<name>B6SS94_MAIZE</name>
<dbReference type="AlphaFoldDB" id="B6SS94"/>
<sequence length="43" mass="5019">MCFLSEACDESLTFSFEILWLSFTESYTLALYYMYCVAVAEQV</sequence>
<accession>B6SS94</accession>
<dbReference type="EMBL" id="EU955609">
    <property type="protein sequence ID" value="ACG27727.1"/>
    <property type="molecule type" value="mRNA"/>
</dbReference>
<evidence type="ECO:0000313" key="1">
    <source>
        <dbReference type="EMBL" id="ACG27727.1"/>
    </source>
</evidence>
<reference evidence="1" key="1">
    <citation type="journal article" date="2009" name="Plant Mol. Biol.">
        <title>Insights into corn genes derived from large-scale cDNA sequencing.</title>
        <authorList>
            <person name="Alexandrov N.N."/>
            <person name="Brover V.V."/>
            <person name="Freidin S."/>
            <person name="Troukhan M.E."/>
            <person name="Tatarinova T.V."/>
            <person name="Zhang H."/>
            <person name="Swaller T.J."/>
            <person name="Lu Y.P."/>
            <person name="Bouck J."/>
            <person name="Flavell R.B."/>
            <person name="Feldmann K.A."/>
        </authorList>
    </citation>
    <scope>NUCLEOTIDE SEQUENCE</scope>
</reference>
<organism evidence="1">
    <name type="scientific">Zea mays</name>
    <name type="common">Maize</name>
    <dbReference type="NCBI Taxonomy" id="4577"/>
    <lineage>
        <taxon>Eukaryota</taxon>
        <taxon>Viridiplantae</taxon>
        <taxon>Streptophyta</taxon>
        <taxon>Embryophyta</taxon>
        <taxon>Tracheophyta</taxon>
        <taxon>Spermatophyta</taxon>
        <taxon>Magnoliopsida</taxon>
        <taxon>Liliopsida</taxon>
        <taxon>Poales</taxon>
        <taxon>Poaceae</taxon>
        <taxon>PACMAD clade</taxon>
        <taxon>Panicoideae</taxon>
        <taxon>Andropogonodae</taxon>
        <taxon>Andropogoneae</taxon>
        <taxon>Tripsacinae</taxon>
        <taxon>Zea</taxon>
    </lineage>
</organism>
<protein>
    <submittedName>
        <fullName evidence="1">Uncharacterized protein</fullName>
    </submittedName>
</protein>